<evidence type="ECO:0000256" key="5">
    <source>
        <dbReference type="ARBA" id="ARBA00022927"/>
    </source>
</evidence>
<feature type="transmembrane region" description="Helical" evidence="9">
    <location>
        <begin position="12"/>
        <end position="36"/>
    </location>
</feature>
<accession>A0A143WQD0</accession>
<evidence type="ECO:0000256" key="8">
    <source>
        <dbReference type="ARBA" id="ARBA00023136"/>
    </source>
</evidence>
<gene>
    <name evidence="9 10" type="primary">secE</name>
    <name evidence="10" type="ORF">FVIR_GE00039</name>
</gene>
<feature type="transmembrane region" description="Helical" evidence="9">
    <location>
        <begin position="42"/>
        <end position="61"/>
    </location>
</feature>
<reference evidence="11" key="1">
    <citation type="submission" date="2016-01" db="EMBL/GenBank/DDBJ databases">
        <authorList>
            <person name="Husnik F."/>
        </authorList>
    </citation>
    <scope>NUCLEOTIDE SEQUENCE [LARGE SCALE GENOMIC DNA]</scope>
</reference>
<comment type="subcellular location">
    <subcellularLocation>
        <location evidence="1">Membrane</location>
    </subcellularLocation>
</comment>
<comment type="function">
    <text evidence="9">Essential subunit of the Sec protein translocation channel SecYEG. Clamps together the 2 halves of SecY. May contact the channel plug during translocation.</text>
</comment>
<keyword evidence="5 9" id="KW-0653">Protein transport</keyword>
<keyword evidence="7 9" id="KW-0811">Translocation</keyword>
<protein>
    <recommendedName>
        <fullName evidence="9">Protein translocase subunit SecE</fullName>
    </recommendedName>
</protein>
<dbReference type="GO" id="GO:0008320">
    <property type="term" value="F:protein transmembrane transporter activity"/>
    <property type="evidence" value="ECO:0007669"/>
    <property type="project" value="UniProtKB-UniRule"/>
</dbReference>
<sequence>MSTNIDSKKKGYILEILKWLVITILLLLVIVCNYYYSDYYLLVRVLFIVLIIAVMGSIIMITNKGKFVVAFAREARNEIRKVVWPTRKETLYTTLIVAAVTILMSLILWGLDSILVHVVSFIILLRF</sequence>
<keyword evidence="2 9" id="KW-0813">Transport</keyword>
<dbReference type="GO" id="GO:0006605">
    <property type="term" value="P:protein targeting"/>
    <property type="evidence" value="ECO:0007669"/>
    <property type="project" value="UniProtKB-UniRule"/>
</dbReference>
<dbReference type="PRINTS" id="PR01650">
    <property type="entry name" value="SECETRNLCASE"/>
</dbReference>
<dbReference type="InterPro" id="IPR001901">
    <property type="entry name" value="Translocase_SecE/Sec61-g"/>
</dbReference>
<evidence type="ECO:0000256" key="4">
    <source>
        <dbReference type="ARBA" id="ARBA00022692"/>
    </source>
</evidence>
<dbReference type="Gene3D" id="1.20.5.1030">
    <property type="entry name" value="Preprotein translocase secy subunit"/>
    <property type="match status" value="1"/>
</dbReference>
<feature type="transmembrane region" description="Helical" evidence="9">
    <location>
        <begin position="90"/>
        <end position="111"/>
    </location>
</feature>
<keyword evidence="6 9" id="KW-1133">Transmembrane helix</keyword>
<evidence type="ECO:0000256" key="6">
    <source>
        <dbReference type="ARBA" id="ARBA00022989"/>
    </source>
</evidence>
<evidence type="ECO:0000313" key="11">
    <source>
        <dbReference type="Proteomes" id="UP000095665"/>
    </source>
</evidence>
<dbReference type="NCBIfam" id="TIGR00964">
    <property type="entry name" value="secE_bact"/>
    <property type="match status" value="1"/>
</dbReference>
<comment type="caution">
    <text evidence="9">Lacks conserved residue(s) required for the propagation of feature annotation.</text>
</comment>
<dbReference type="PANTHER" id="PTHR33910">
    <property type="entry name" value="PROTEIN TRANSLOCASE SUBUNIT SECE"/>
    <property type="match status" value="1"/>
</dbReference>
<evidence type="ECO:0000256" key="3">
    <source>
        <dbReference type="ARBA" id="ARBA00022475"/>
    </source>
</evidence>
<keyword evidence="3 9" id="KW-1003">Cell membrane</keyword>
<dbReference type="InterPro" id="IPR005807">
    <property type="entry name" value="SecE_bac"/>
</dbReference>
<dbReference type="RefSeq" id="WP_067497392.1">
    <property type="nucleotide sequence ID" value="NZ_LN999832.1"/>
</dbReference>
<dbReference type="PATRIC" id="fig|1070130.3.peg.59"/>
<comment type="subunit">
    <text evidence="9">Component of the Sec protein translocase complex. Heterotrimer consisting of SecY, SecE and SecG subunits. The heterotrimers can form oligomers, although 1 heterotrimer is thought to be able to translocate proteins. Interacts with the ribosome. Interacts with SecDF, and other proteins may be involved. Interacts with SecA.</text>
</comment>
<dbReference type="GO" id="GO:0065002">
    <property type="term" value="P:intracellular protein transmembrane transport"/>
    <property type="evidence" value="ECO:0007669"/>
    <property type="project" value="UniProtKB-UniRule"/>
</dbReference>
<dbReference type="GO" id="GO:0005886">
    <property type="term" value="C:plasma membrane"/>
    <property type="evidence" value="ECO:0007669"/>
    <property type="project" value="UniProtKB-UniRule"/>
</dbReference>
<evidence type="ECO:0000256" key="2">
    <source>
        <dbReference type="ARBA" id="ARBA00022448"/>
    </source>
</evidence>
<keyword evidence="8 9" id="KW-0472">Membrane</keyword>
<dbReference type="PANTHER" id="PTHR33910:SF1">
    <property type="entry name" value="PROTEIN TRANSLOCASE SUBUNIT SECE"/>
    <property type="match status" value="1"/>
</dbReference>
<organism evidence="10 11">
    <name type="scientific">Candidatus Gullanella endobia</name>
    <dbReference type="NCBI Taxonomy" id="1070130"/>
    <lineage>
        <taxon>Bacteria</taxon>
        <taxon>Pseudomonadati</taxon>
        <taxon>Pseudomonadota</taxon>
        <taxon>Gammaproteobacteria</taxon>
        <taxon>Enterobacterales</taxon>
        <taxon>Enterobacteriaceae</taxon>
        <taxon>Candidatus Gullanella</taxon>
    </lineage>
</organism>
<dbReference type="GO" id="GO:0043952">
    <property type="term" value="P:protein transport by the Sec complex"/>
    <property type="evidence" value="ECO:0007669"/>
    <property type="project" value="UniProtKB-UniRule"/>
</dbReference>
<evidence type="ECO:0000313" key="10">
    <source>
        <dbReference type="EMBL" id="CUX95757.1"/>
    </source>
</evidence>
<dbReference type="Proteomes" id="UP000095665">
    <property type="component" value="Chromosome I"/>
</dbReference>
<dbReference type="PROSITE" id="PS01067">
    <property type="entry name" value="SECE_SEC61G"/>
    <property type="match status" value="1"/>
</dbReference>
<evidence type="ECO:0000256" key="7">
    <source>
        <dbReference type="ARBA" id="ARBA00023010"/>
    </source>
</evidence>
<dbReference type="KEGG" id="ged:FVIR_GE00039"/>
<dbReference type="OrthoDB" id="9806365at2"/>
<dbReference type="AlphaFoldDB" id="A0A143WQD0"/>
<dbReference type="GO" id="GO:0009306">
    <property type="term" value="P:protein secretion"/>
    <property type="evidence" value="ECO:0007669"/>
    <property type="project" value="UniProtKB-UniRule"/>
</dbReference>
<keyword evidence="4 9" id="KW-0812">Transmembrane</keyword>
<proteinExistence type="inferred from homology"/>
<dbReference type="STRING" id="1070130.FVIR_GE00039"/>
<dbReference type="EMBL" id="LN999832">
    <property type="protein sequence ID" value="CUX95757.1"/>
    <property type="molecule type" value="Genomic_DNA"/>
</dbReference>
<dbReference type="Pfam" id="PF00584">
    <property type="entry name" value="SecE"/>
    <property type="match status" value="1"/>
</dbReference>
<dbReference type="HAMAP" id="MF_00422">
    <property type="entry name" value="SecE"/>
    <property type="match status" value="1"/>
</dbReference>
<dbReference type="InterPro" id="IPR038379">
    <property type="entry name" value="SecE_sf"/>
</dbReference>
<name>A0A143WQD0_9ENTR</name>
<dbReference type="NCBIfam" id="NF004372">
    <property type="entry name" value="PRK05740.1-2"/>
    <property type="match status" value="1"/>
</dbReference>
<evidence type="ECO:0000256" key="1">
    <source>
        <dbReference type="ARBA" id="ARBA00004370"/>
    </source>
</evidence>
<evidence type="ECO:0000256" key="9">
    <source>
        <dbReference type="HAMAP-Rule" id="MF_00422"/>
    </source>
</evidence>
<comment type="similarity">
    <text evidence="9">Belongs to the SecE/SEC61-gamma family.</text>
</comment>
<keyword evidence="11" id="KW-1185">Reference proteome</keyword>